<gene>
    <name evidence="2" type="ORF">MuYL_0032</name>
</gene>
<feature type="transmembrane region" description="Helical" evidence="1">
    <location>
        <begin position="12"/>
        <end position="29"/>
    </location>
</feature>
<reference evidence="2 3" key="1">
    <citation type="submission" date="2017-08" db="EMBL/GenBank/DDBJ databases">
        <title>Complete genome sequence of Mucilaginibacter sp. strain BJC16-A31.</title>
        <authorList>
            <consortium name="Henan University of Science and Technology"/>
            <person name="You X."/>
        </authorList>
    </citation>
    <scope>NUCLEOTIDE SEQUENCE [LARGE SCALE GENOMIC DNA]</scope>
    <source>
        <strain evidence="2 3">BJC16-A31</strain>
    </source>
</reference>
<dbReference type="EMBL" id="CP022743">
    <property type="protein sequence ID" value="ASU31935.1"/>
    <property type="molecule type" value="Genomic_DNA"/>
</dbReference>
<feature type="transmembrane region" description="Helical" evidence="1">
    <location>
        <begin position="91"/>
        <end position="109"/>
    </location>
</feature>
<protein>
    <submittedName>
        <fullName evidence="2">Uncharacterized protein</fullName>
    </submittedName>
</protein>
<evidence type="ECO:0000313" key="2">
    <source>
        <dbReference type="EMBL" id="ASU31935.1"/>
    </source>
</evidence>
<feature type="transmembrane region" description="Helical" evidence="1">
    <location>
        <begin position="68"/>
        <end position="85"/>
    </location>
</feature>
<name>A0A223NPU2_9SPHI</name>
<keyword evidence="1" id="KW-0812">Transmembrane</keyword>
<evidence type="ECO:0000256" key="1">
    <source>
        <dbReference type="SAM" id="Phobius"/>
    </source>
</evidence>
<evidence type="ECO:0000313" key="3">
    <source>
        <dbReference type="Proteomes" id="UP000215002"/>
    </source>
</evidence>
<dbReference type="OrthoDB" id="129082at2"/>
<dbReference type="KEGG" id="muc:MuYL_0032"/>
<accession>A0A223NPU2</accession>
<keyword evidence="1" id="KW-0472">Membrane</keyword>
<dbReference type="AlphaFoldDB" id="A0A223NPU2"/>
<sequence length="120" mass="13141">MKFISPKIHGIIDILVCVFLLASPVIFGFTGKLALFTYALGAAHLLLTVFTDFAMGAVKLIPVSIHELVEFVVAVAVIMLAYTLFNNNADGKLFYVIFGNCLLLTWLVTDYRGDSVHSLS</sequence>
<keyword evidence="3" id="KW-1185">Reference proteome</keyword>
<keyword evidence="1" id="KW-1133">Transmembrane helix</keyword>
<proteinExistence type="predicted"/>
<dbReference type="RefSeq" id="WP_094568597.1">
    <property type="nucleotide sequence ID" value="NZ_CP022743.1"/>
</dbReference>
<dbReference type="Proteomes" id="UP000215002">
    <property type="component" value="Chromosome"/>
</dbReference>
<organism evidence="2 3">
    <name type="scientific">Mucilaginibacter xinganensis</name>
    <dbReference type="NCBI Taxonomy" id="1234841"/>
    <lineage>
        <taxon>Bacteria</taxon>
        <taxon>Pseudomonadati</taxon>
        <taxon>Bacteroidota</taxon>
        <taxon>Sphingobacteriia</taxon>
        <taxon>Sphingobacteriales</taxon>
        <taxon>Sphingobacteriaceae</taxon>
        <taxon>Mucilaginibacter</taxon>
    </lineage>
</organism>
<feature type="transmembrane region" description="Helical" evidence="1">
    <location>
        <begin position="35"/>
        <end position="56"/>
    </location>
</feature>